<evidence type="ECO:0000313" key="2">
    <source>
        <dbReference type="Proteomes" id="UP000805704"/>
    </source>
</evidence>
<dbReference type="EMBL" id="CM024789">
    <property type="protein sequence ID" value="KAG8014874.1"/>
    <property type="molecule type" value="Genomic_DNA"/>
</dbReference>
<reference evidence="1" key="1">
    <citation type="submission" date="2020-04" db="EMBL/GenBank/DDBJ databases">
        <title>A chromosome-scale assembly and high-density genetic map of the yellow drum (Nibea albiflora) genome.</title>
        <authorList>
            <person name="Xu D."/>
            <person name="Zhang W."/>
            <person name="Chen R."/>
            <person name="Tan P."/>
            <person name="Wang L."/>
            <person name="Song H."/>
            <person name="Tian L."/>
            <person name="Zhu Q."/>
            <person name="Wang B."/>
        </authorList>
    </citation>
    <scope>NUCLEOTIDE SEQUENCE</scope>
    <source>
        <strain evidence="1">ZJHYS-2018</strain>
    </source>
</reference>
<dbReference type="Proteomes" id="UP000805704">
    <property type="component" value="Chromosome 1"/>
</dbReference>
<proteinExistence type="predicted"/>
<organism evidence="1 2">
    <name type="scientific">Nibea albiflora</name>
    <name type="common">Yellow drum</name>
    <name type="synonym">Corvina albiflora</name>
    <dbReference type="NCBI Taxonomy" id="240163"/>
    <lineage>
        <taxon>Eukaryota</taxon>
        <taxon>Metazoa</taxon>
        <taxon>Chordata</taxon>
        <taxon>Craniata</taxon>
        <taxon>Vertebrata</taxon>
        <taxon>Euteleostomi</taxon>
        <taxon>Actinopterygii</taxon>
        <taxon>Neopterygii</taxon>
        <taxon>Teleostei</taxon>
        <taxon>Neoteleostei</taxon>
        <taxon>Acanthomorphata</taxon>
        <taxon>Eupercaria</taxon>
        <taxon>Sciaenidae</taxon>
        <taxon>Nibea</taxon>
    </lineage>
</organism>
<sequence>MASTYRDALAVCAIALACLASVSRSSPLTCKDLIQPLDEANPRDYEGSWALVADSLKVIKAEAPVETCESVRINFSNSMITKANLCGNQCQYLSRNITVDGPHFSFSYGPLLNFSGTVFKTSCADCMLLTFRVDTPKEKTEELCLFSRRRAEDQKNLEEFKAQVKCLEMPEHVVMDPTKELCSMNPDHV</sequence>
<evidence type="ECO:0000313" key="1">
    <source>
        <dbReference type="EMBL" id="KAG8014874.1"/>
    </source>
</evidence>
<accession>A0ACB7FL30</accession>
<gene>
    <name evidence="1" type="ORF">GBF38_003559</name>
</gene>
<keyword evidence="2" id="KW-1185">Reference proteome</keyword>
<comment type="caution">
    <text evidence="1">The sequence shown here is derived from an EMBL/GenBank/DDBJ whole genome shotgun (WGS) entry which is preliminary data.</text>
</comment>
<name>A0ACB7FL30_NIBAL</name>
<protein>
    <submittedName>
        <fullName evidence="1">Uncharacterized protein</fullName>
    </submittedName>
</protein>